<gene>
    <name evidence="2" type="ORF">BC781_101889</name>
</gene>
<dbReference type="PANTHER" id="PTHR43437:SF3">
    <property type="entry name" value="HYDROXYACYL-THIOESTER DEHYDRATASE TYPE 2, MITOCHONDRIAL"/>
    <property type="match status" value="1"/>
</dbReference>
<dbReference type="EMBL" id="QGDO01000001">
    <property type="protein sequence ID" value="PWJ44518.1"/>
    <property type="molecule type" value="Genomic_DNA"/>
</dbReference>
<dbReference type="InterPro" id="IPR029069">
    <property type="entry name" value="HotDog_dom_sf"/>
</dbReference>
<dbReference type="InterPro" id="IPR002539">
    <property type="entry name" value="MaoC-like_dom"/>
</dbReference>
<dbReference type="PRINTS" id="PR01483">
    <property type="entry name" value="FASYNTHASE"/>
</dbReference>
<dbReference type="AlphaFoldDB" id="A0A315ZI74"/>
<dbReference type="InterPro" id="IPR050965">
    <property type="entry name" value="UPF0336/Enoyl-CoA_hydratase"/>
</dbReference>
<sequence length="133" mass="15012">MDLHEKFTYSFNITQEQVNQFAELSGDTNPLHLDAEFAAQTQFKKPIIHGIFSASIFSKVLGTQFPGAGSIYAGQEIKFLRPMYPSHPYEARFEIVSIDERRHSAQISTEVYDVETGKATIKGVATVIHKEKF</sequence>
<dbReference type="GO" id="GO:0005835">
    <property type="term" value="C:fatty acid synthase complex"/>
    <property type="evidence" value="ECO:0007669"/>
    <property type="project" value="InterPro"/>
</dbReference>
<comment type="caution">
    <text evidence="2">The sequence shown here is derived from an EMBL/GenBank/DDBJ whole genome shotgun (WGS) entry which is preliminary data.</text>
</comment>
<dbReference type="Proteomes" id="UP000245535">
    <property type="component" value="Unassembled WGS sequence"/>
</dbReference>
<proteinExistence type="predicted"/>
<dbReference type="GO" id="GO:0004312">
    <property type="term" value="F:fatty acid synthase activity"/>
    <property type="evidence" value="ECO:0007669"/>
    <property type="project" value="InterPro"/>
</dbReference>
<dbReference type="InterPro" id="IPR003965">
    <property type="entry name" value="Fatty_acid_synthase"/>
</dbReference>
<dbReference type="GO" id="GO:0006633">
    <property type="term" value="P:fatty acid biosynthetic process"/>
    <property type="evidence" value="ECO:0007669"/>
    <property type="project" value="InterPro"/>
</dbReference>
<accession>A0A315ZI74</accession>
<evidence type="ECO:0000313" key="2">
    <source>
        <dbReference type="EMBL" id="PWJ44518.1"/>
    </source>
</evidence>
<evidence type="ECO:0000259" key="1">
    <source>
        <dbReference type="Pfam" id="PF01575"/>
    </source>
</evidence>
<dbReference type="OrthoDB" id="9801625at2"/>
<keyword evidence="3" id="KW-1185">Reference proteome</keyword>
<reference evidence="2 3" key="1">
    <citation type="submission" date="2018-03" db="EMBL/GenBank/DDBJ databases">
        <title>Genomic Encyclopedia of Archaeal and Bacterial Type Strains, Phase II (KMG-II): from individual species to whole genera.</title>
        <authorList>
            <person name="Goeker M."/>
        </authorList>
    </citation>
    <scope>NUCLEOTIDE SEQUENCE [LARGE SCALE GENOMIC DNA]</scope>
    <source>
        <strain evidence="2 3">DSM 28229</strain>
    </source>
</reference>
<dbReference type="RefSeq" id="WP_109616006.1">
    <property type="nucleotide sequence ID" value="NZ_QGDO01000001.1"/>
</dbReference>
<dbReference type="Pfam" id="PF01575">
    <property type="entry name" value="MaoC_dehydratas"/>
    <property type="match status" value="1"/>
</dbReference>
<dbReference type="CDD" id="cd03449">
    <property type="entry name" value="R_hydratase"/>
    <property type="match status" value="1"/>
</dbReference>
<evidence type="ECO:0000313" key="3">
    <source>
        <dbReference type="Proteomes" id="UP000245535"/>
    </source>
</evidence>
<dbReference type="GO" id="GO:0019171">
    <property type="term" value="F:(3R)-hydroxyacyl-[acyl-carrier-protein] dehydratase activity"/>
    <property type="evidence" value="ECO:0007669"/>
    <property type="project" value="TreeGrafter"/>
</dbReference>
<dbReference type="Gene3D" id="3.10.129.10">
    <property type="entry name" value="Hotdog Thioesterase"/>
    <property type="match status" value="1"/>
</dbReference>
<feature type="domain" description="MaoC-like" evidence="1">
    <location>
        <begin position="7"/>
        <end position="115"/>
    </location>
</feature>
<protein>
    <submittedName>
        <fullName evidence="2">Acyl dehydratase</fullName>
    </submittedName>
</protein>
<dbReference type="SUPFAM" id="SSF54637">
    <property type="entry name" value="Thioesterase/thiol ester dehydrase-isomerase"/>
    <property type="match status" value="1"/>
</dbReference>
<organism evidence="2 3">
    <name type="scientific">Sediminitomix flava</name>
    <dbReference type="NCBI Taxonomy" id="379075"/>
    <lineage>
        <taxon>Bacteria</taxon>
        <taxon>Pseudomonadati</taxon>
        <taxon>Bacteroidota</taxon>
        <taxon>Cytophagia</taxon>
        <taxon>Cytophagales</taxon>
        <taxon>Flammeovirgaceae</taxon>
        <taxon>Sediminitomix</taxon>
    </lineage>
</organism>
<dbReference type="PANTHER" id="PTHR43437">
    <property type="entry name" value="HYDROXYACYL-THIOESTER DEHYDRATASE TYPE 2, MITOCHONDRIAL-RELATED"/>
    <property type="match status" value="1"/>
</dbReference>
<name>A0A315ZI74_SEDFL</name>